<dbReference type="EMBL" id="JAUSUU010000014">
    <property type="protein sequence ID" value="MDQ0337156.1"/>
    <property type="molecule type" value="Genomic_DNA"/>
</dbReference>
<evidence type="ECO:0000313" key="2">
    <source>
        <dbReference type="EMBL" id="MBP1841643.1"/>
    </source>
</evidence>
<evidence type="ECO:0000313" key="5">
    <source>
        <dbReference type="Proteomes" id="UP001231587"/>
    </source>
</evidence>
<dbReference type="PROSITE" id="PS51257">
    <property type="entry name" value="PROKAR_LIPOPROTEIN"/>
    <property type="match status" value="1"/>
</dbReference>
<evidence type="ECO:0008006" key="6">
    <source>
        <dbReference type="Google" id="ProtNLM"/>
    </source>
</evidence>
<dbReference type="InterPro" id="IPR004891">
    <property type="entry name" value="Mercury-R_MerC"/>
</dbReference>
<dbReference type="Proteomes" id="UP001231587">
    <property type="component" value="Unassembled WGS sequence"/>
</dbReference>
<feature type="transmembrane region" description="Helical" evidence="1">
    <location>
        <begin position="12"/>
        <end position="32"/>
    </location>
</feature>
<dbReference type="GO" id="GO:0015097">
    <property type="term" value="F:mercury ion transmembrane transporter activity"/>
    <property type="evidence" value="ECO:0007669"/>
    <property type="project" value="InterPro"/>
</dbReference>
<organism evidence="2 4">
    <name type="scientific">Formosa algae</name>
    <dbReference type="NCBI Taxonomy" id="225843"/>
    <lineage>
        <taxon>Bacteria</taxon>
        <taxon>Pseudomonadati</taxon>
        <taxon>Bacteroidota</taxon>
        <taxon>Flavobacteriia</taxon>
        <taxon>Flavobacteriales</taxon>
        <taxon>Flavobacteriaceae</taxon>
        <taxon>Formosa</taxon>
    </lineage>
</organism>
<accession>A0A9X0YRH3</accession>
<feature type="transmembrane region" description="Helical" evidence="1">
    <location>
        <begin position="47"/>
        <end position="65"/>
    </location>
</feature>
<evidence type="ECO:0000313" key="4">
    <source>
        <dbReference type="Proteomes" id="UP001138672"/>
    </source>
</evidence>
<keyword evidence="5" id="KW-1185">Reference proteome</keyword>
<dbReference type="EMBL" id="JAGGJQ010000013">
    <property type="protein sequence ID" value="MBP1841643.1"/>
    <property type="molecule type" value="Genomic_DNA"/>
</dbReference>
<dbReference type="Pfam" id="PF03203">
    <property type="entry name" value="MerC"/>
    <property type="match status" value="1"/>
</dbReference>
<protein>
    <recommendedName>
        <fullName evidence="6">MerC domain-containing protein</fullName>
    </recommendedName>
</protein>
<feature type="transmembrane region" description="Helical" evidence="1">
    <location>
        <begin position="104"/>
        <end position="120"/>
    </location>
</feature>
<sequence>MILLKEKPDSVGAIASTLCLIHCIATPVLFMVQSCALDGCQADAVPTWWGFIDYVFLVIAFFSIYRSTKTTTLYWIKPAFWLSFLMLLFVILNEKNTWFYLNENYIYVPALSLIALHLYNRKYCTCNQVKCCAYEG</sequence>
<dbReference type="AlphaFoldDB" id="A0A9X0YRH3"/>
<reference evidence="2" key="1">
    <citation type="submission" date="2021-03" db="EMBL/GenBank/DDBJ databases">
        <title>Genomic Encyclopedia of Type Strains, Phase IV (KMG-IV): sequencing the most valuable type-strain genomes for metagenomic binning, comparative biology and taxonomic classification.</title>
        <authorList>
            <person name="Goeker M."/>
        </authorList>
    </citation>
    <scope>NUCLEOTIDE SEQUENCE</scope>
    <source>
        <strain evidence="2">DSM 15523</strain>
        <strain evidence="3 5">DSM 16476</strain>
    </source>
</reference>
<comment type="caution">
    <text evidence="2">The sequence shown here is derived from an EMBL/GenBank/DDBJ whole genome shotgun (WGS) entry which is preliminary data.</text>
</comment>
<evidence type="ECO:0000256" key="1">
    <source>
        <dbReference type="SAM" id="Phobius"/>
    </source>
</evidence>
<evidence type="ECO:0000313" key="3">
    <source>
        <dbReference type="EMBL" id="MDQ0337156.1"/>
    </source>
</evidence>
<keyword evidence="1" id="KW-1133">Transmembrane helix</keyword>
<dbReference type="GO" id="GO:0016020">
    <property type="term" value="C:membrane"/>
    <property type="evidence" value="ECO:0007669"/>
    <property type="project" value="InterPro"/>
</dbReference>
<gene>
    <name evidence="2" type="ORF">J2Z56_003581</name>
    <name evidence="3" type="ORF">J2Z57_003618</name>
</gene>
<name>A0A9X0YRH3_9FLAO</name>
<proteinExistence type="predicted"/>
<keyword evidence="1" id="KW-0812">Transmembrane</keyword>
<feature type="transmembrane region" description="Helical" evidence="1">
    <location>
        <begin position="72"/>
        <end position="92"/>
    </location>
</feature>
<keyword evidence="1" id="KW-0472">Membrane</keyword>
<dbReference type="RefSeq" id="WP_057781333.1">
    <property type="nucleotide sequence ID" value="NZ_JAGGJQ010000013.1"/>
</dbReference>
<dbReference type="Proteomes" id="UP001138672">
    <property type="component" value="Unassembled WGS sequence"/>
</dbReference>
<dbReference type="OrthoDB" id="1274419at2"/>